<comment type="caution">
    <text evidence="19">The sequence shown here is derived from an EMBL/GenBank/DDBJ whole genome shotgun (WGS) entry which is preliminary data.</text>
</comment>
<dbReference type="CDD" id="cd11290">
    <property type="entry name" value="gelsolin_S1_like"/>
    <property type="match status" value="1"/>
</dbReference>
<evidence type="ECO:0000256" key="11">
    <source>
        <dbReference type="ARBA" id="ARBA00022990"/>
    </source>
</evidence>
<evidence type="ECO:0000256" key="15">
    <source>
        <dbReference type="ARBA" id="ARBA00063813"/>
    </source>
</evidence>
<dbReference type="GO" id="GO:0005634">
    <property type="term" value="C:nucleus"/>
    <property type="evidence" value="ECO:0007669"/>
    <property type="project" value="UniProtKB-SubCell"/>
</dbReference>
<proteinExistence type="inferred from homology"/>
<dbReference type="Proteomes" id="UP001066276">
    <property type="component" value="Chromosome 4_2"/>
</dbReference>
<dbReference type="PRINTS" id="PR00597">
    <property type="entry name" value="GELSOLIN"/>
</dbReference>
<dbReference type="PANTHER" id="PTHR11977">
    <property type="entry name" value="VILLIN"/>
    <property type="match status" value="1"/>
</dbReference>
<keyword evidence="8" id="KW-0963">Cytoplasm</keyword>
<keyword evidence="10" id="KW-0677">Repeat</keyword>
<evidence type="ECO:0000256" key="10">
    <source>
        <dbReference type="ARBA" id="ARBA00022737"/>
    </source>
</evidence>
<dbReference type="FunFam" id="3.40.20.10:FF:000040">
    <property type="entry name" value="macrophage-capping protein-like isoform X1"/>
    <property type="match status" value="1"/>
</dbReference>
<keyword evidence="9" id="KW-0597">Phosphoprotein</keyword>
<evidence type="ECO:0000256" key="7">
    <source>
        <dbReference type="ARBA" id="ARBA00022467"/>
    </source>
</evidence>
<evidence type="ECO:0000256" key="14">
    <source>
        <dbReference type="ARBA" id="ARBA00023273"/>
    </source>
</evidence>
<gene>
    <name evidence="19" type="ORF">NDU88_007182</name>
</gene>
<keyword evidence="11" id="KW-0007">Acetylation</keyword>
<dbReference type="GO" id="GO:0051016">
    <property type="term" value="P:barbed-end actin filament capping"/>
    <property type="evidence" value="ECO:0007669"/>
    <property type="project" value="TreeGrafter"/>
</dbReference>
<dbReference type="SMART" id="SM00262">
    <property type="entry name" value="GEL"/>
    <property type="match status" value="3"/>
</dbReference>
<evidence type="ECO:0000256" key="6">
    <source>
        <dbReference type="ARBA" id="ARBA00008418"/>
    </source>
</evidence>
<feature type="domain" description="Gelsolin-like" evidence="18">
    <location>
        <begin position="307"/>
        <end position="375"/>
    </location>
</feature>
<dbReference type="GO" id="GO:0015629">
    <property type="term" value="C:actin cytoskeleton"/>
    <property type="evidence" value="ECO:0007669"/>
    <property type="project" value="TreeGrafter"/>
</dbReference>
<dbReference type="GO" id="GO:0051014">
    <property type="term" value="P:actin filament severing"/>
    <property type="evidence" value="ECO:0007669"/>
    <property type="project" value="TreeGrafter"/>
</dbReference>
<keyword evidence="13" id="KW-0539">Nucleus</keyword>
<keyword evidence="7" id="KW-0117">Actin capping</keyword>
<dbReference type="GO" id="GO:0007417">
    <property type="term" value="P:central nervous system development"/>
    <property type="evidence" value="ECO:0007669"/>
    <property type="project" value="TreeGrafter"/>
</dbReference>
<dbReference type="InterPro" id="IPR029006">
    <property type="entry name" value="ADF-H/Gelsolin-like_dom_sf"/>
</dbReference>
<feature type="domain" description="Gelsolin-like" evidence="18">
    <location>
        <begin position="70"/>
        <end position="146"/>
    </location>
</feature>
<evidence type="ECO:0000256" key="4">
    <source>
        <dbReference type="ARBA" id="ARBA00004496"/>
    </source>
</evidence>
<dbReference type="GO" id="GO:0030031">
    <property type="term" value="P:cell projection assembly"/>
    <property type="evidence" value="ECO:0007669"/>
    <property type="project" value="TreeGrafter"/>
</dbReference>
<dbReference type="Pfam" id="PF00626">
    <property type="entry name" value="Gelsolin"/>
    <property type="match status" value="3"/>
</dbReference>
<accession>A0AAV7SRQ9</accession>
<keyword evidence="20" id="KW-1185">Reference proteome</keyword>
<dbReference type="EMBL" id="JANPWB010000008">
    <property type="protein sequence ID" value="KAJ1166786.1"/>
    <property type="molecule type" value="Genomic_DNA"/>
</dbReference>
<evidence type="ECO:0000256" key="3">
    <source>
        <dbReference type="ARBA" id="ARBA00004466"/>
    </source>
</evidence>
<evidence type="ECO:0000256" key="1">
    <source>
        <dbReference type="ARBA" id="ARBA00004123"/>
    </source>
</evidence>
<keyword evidence="14" id="KW-0966">Cell projection</keyword>
<evidence type="ECO:0000256" key="17">
    <source>
        <dbReference type="ARBA" id="ARBA00077132"/>
    </source>
</evidence>
<organism evidence="19 20">
    <name type="scientific">Pleurodeles waltl</name>
    <name type="common">Iberian ribbed newt</name>
    <dbReference type="NCBI Taxonomy" id="8319"/>
    <lineage>
        <taxon>Eukaryota</taxon>
        <taxon>Metazoa</taxon>
        <taxon>Chordata</taxon>
        <taxon>Craniata</taxon>
        <taxon>Vertebrata</taxon>
        <taxon>Euteleostomi</taxon>
        <taxon>Amphibia</taxon>
        <taxon>Batrachia</taxon>
        <taxon>Caudata</taxon>
        <taxon>Salamandroidea</taxon>
        <taxon>Salamandridae</taxon>
        <taxon>Pleurodelinae</taxon>
        <taxon>Pleurodeles</taxon>
    </lineage>
</organism>
<comment type="subunit">
    <text evidence="15">Interacts with NUP62. Interacts with NUTF2 and RAN; involved in CAPG nuclear import.</text>
</comment>
<dbReference type="GO" id="GO:0051015">
    <property type="term" value="F:actin filament binding"/>
    <property type="evidence" value="ECO:0007669"/>
    <property type="project" value="InterPro"/>
</dbReference>
<dbReference type="GO" id="GO:0008154">
    <property type="term" value="P:actin polymerization or depolymerization"/>
    <property type="evidence" value="ECO:0007669"/>
    <property type="project" value="TreeGrafter"/>
</dbReference>
<evidence type="ECO:0000256" key="8">
    <source>
        <dbReference type="ARBA" id="ARBA00022490"/>
    </source>
</evidence>
<evidence type="ECO:0000256" key="16">
    <source>
        <dbReference type="ARBA" id="ARBA00074322"/>
    </source>
</evidence>
<dbReference type="Gene3D" id="3.40.20.10">
    <property type="entry name" value="Severin"/>
    <property type="match status" value="3"/>
</dbReference>
<evidence type="ECO:0000256" key="13">
    <source>
        <dbReference type="ARBA" id="ARBA00023242"/>
    </source>
</evidence>
<sequence>MKGRLLWHRRRRPSQEASPVYIFQQLWQQQEDDLTTHPLLCQDLTRHTKMFDPCVHQPGLHVFRVEKMKLALVPKEQIGTFFSGDSYLLLNNVEKGGSNLHFWIGKNTSVDEQGASAMFCTQLDTYLNGKPVQYREAQGNESEKFMSYFPNGIKYQEGGVASGLHKVHTDLSEIKKLYVVKGKKNIRATEVALSWASFNKGDCFILDLGEKLFVWSGSQSNILERNKAKDVANQIRDTERNSKAHVEIVQEGEEPEDMIKILGAKPALREGNPEEDKQADEQNAHAAVLYKVSNASGKLDLTKVSDSSPFAKQMLDSNDCFILDNGKNGRIFIWKGKKANKEERQKSLDMANEFITRMKYSSTTQVQIVSEENESGLFKQFFKSWA</sequence>
<dbReference type="GO" id="GO:0005546">
    <property type="term" value="F:phosphatidylinositol-4,5-bisphosphate binding"/>
    <property type="evidence" value="ECO:0007669"/>
    <property type="project" value="TreeGrafter"/>
</dbReference>
<reference evidence="19" key="1">
    <citation type="journal article" date="2022" name="bioRxiv">
        <title>Sequencing and chromosome-scale assembly of the giantPleurodeles waltlgenome.</title>
        <authorList>
            <person name="Brown T."/>
            <person name="Elewa A."/>
            <person name="Iarovenko S."/>
            <person name="Subramanian E."/>
            <person name="Araus A.J."/>
            <person name="Petzold A."/>
            <person name="Susuki M."/>
            <person name="Suzuki K.-i.T."/>
            <person name="Hayashi T."/>
            <person name="Toyoda A."/>
            <person name="Oliveira C."/>
            <person name="Osipova E."/>
            <person name="Leigh N.D."/>
            <person name="Simon A."/>
            <person name="Yun M.H."/>
        </authorList>
    </citation>
    <scope>NUCLEOTIDE SEQUENCE</scope>
    <source>
        <strain evidence="19">20211129_DDA</strain>
        <tissue evidence="19">Liver</tissue>
    </source>
</reference>
<evidence type="ECO:0000259" key="18">
    <source>
        <dbReference type="Pfam" id="PF00626"/>
    </source>
</evidence>
<dbReference type="CDD" id="cd11292">
    <property type="entry name" value="gelsolin_S3_like"/>
    <property type="match status" value="1"/>
</dbReference>
<dbReference type="GO" id="GO:0001726">
    <property type="term" value="C:ruffle"/>
    <property type="evidence" value="ECO:0007669"/>
    <property type="project" value="UniProtKB-SubCell"/>
</dbReference>
<evidence type="ECO:0000313" key="19">
    <source>
        <dbReference type="EMBL" id="KAJ1166786.1"/>
    </source>
</evidence>
<comment type="subcellular location">
    <subcellularLocation>
        <location evidence="5">Cell projection</location>
        <location evidence="5">Lamellipodium</location>
    </subcellularLocation>
    <subcellularLocation>
        <location evidence="3">Cell projection</location>
        <location evidence="3">Ruffle</location>
    </subcellularLocation>
    <subcellularLocation>
        <location evidence="4">Cytoplasm</location>
    </subcellularLocation>
    <subcellularLocation>
        <location evidence="2">Melanosome</location>
    </subcellularLocation>
    <subcellularLocation>
        <location evidence="1">Nucleus</location>
    </subcellularLocation>
</comment>
<feature type="domain" description="Gelsolin-like" evidence="18">
    <location>
        <begin position="185"/>
        <end position="258"/>
    </location>
</feature>
<keyword evidence="12" id="KW-0009">Actin-binding</keyword>
<dbReference type="FunFam" id="3.40.20.10:FF:000043">
    <property type="entry name" value="macrophage-capping protein-like isoform X2"/>
    <property type="match status" value="1"/>
</dbReference>
<dbReference type="FunFam" id="3.40.20.10:FF:000037">
    <property type="entry name" value="macrophage-capping protein-like isoform X2"/>
    <property type="match status" value="1"/>
</dbReference>
<dbReference type="SUPFAM" id="SSF55753">
    <property type="entry name" value="Actin depolymerizing proteins"/>
    <property type="match status" value="3"/>
</dbReference>
<evidence type="ECO:0000256" key="5">
    <source>
        <dbReference type="ARBA" id="ARBA00004510"/>
    </source>
</evidence>
<evidence type="ECO:0000313" key="20">
    <source>
        <dbReference type="Proteomes" id="UP001066276"/>
    </source>
</evidence>
<comment type="similarity">
    <text evidence="6">Belongs to the villin/gelsolin family.</text>
</comment>
<evidence type="ECO:0000256" key="9">
    <source>
        <dbReference type="ARBA" id="ARBA00022553"/>
    </source>
</evidence>
<protein>
    <recommendedName>
        <fullName evidence="16">Macrophage-capping protein</fullName>
    </recommendedName>
    <alternativeName>
        <fullName evidence="17">Actin regulatory protein CAP-G</fullName>
    </alternativeName>
</protein>
<dbReference type="GO" id="GO:0042470">
    <property type="term" value="C:melanosome"/>
    <property type="evidence" value="ECO:0007669"/>
    <property type="project" value="UniProtKB-SubCell"/>
</dbReference>
<name>A0AAV7SRQ9_PLEWA</name>
<dbReference type="PANTHER" id="PTHR11977:SF127">
    <property type="entry name" value="MACROPHAGE-CAPPING PROTEIN"/>
    <property type="match status" value="1"/>
</dbReference>
<dbReference type="CDD" id="cd11289">
    <property type="entry name" value="gelsolin_S2_like"/>
    <property type="match status" value="1"/>
</dbReference>
<evidence type="ECO:0000256" key="2">
    <source>
        <dbReference type="ARBA" id="ARBA00004223"/>
    </source>
</evidence>
<dbReference type="AlphaFoldDB" id="A0AAV7SRQ9"/>
<dbReference type="InterPro" id="IPR007122">
    <property type="entry name" value="Villin/Gelsolin"/>
</dbReference>
<evidence type="ECO:0000256" key="12">
    <source>
        <dbReference type="ARBA" id="ARBA00023203"/>
    </source>
</evidence>
<dbReference type="GO" id="GO:0030027">
    <property type="term" value="C:lamellipodium"/>
    <property type="evidence" value="ECO:0007669"/>
    <property type="project" value="UniProtKB-SubCell"/>
</dbReference>
<dbReference type="InterPro" id="IPR007123">
    <property type="entry name" value="Gelsolin-like_dom"/>
</dbReference>